<dbReference type="RefSeq" id="WP_196197010.1">
    <property type="nucleotide sequence ID" value="NZ_JADPRT010000013.1"/>
</dbReference>
<dbReference type="Gene3D" id="1.10.287.1080">
    <property type="entry name" value="MazG-like"/>
    <property type="match status" value="1"/>
</dbReference>
<evidence type="ECO:0000256" key="1">
    <source>
        <dbReference type="SAM" id="MobiDB-lite"/>
    </source>
</evidence>
<dbReference type="SUPFAM" id="SSF101386">
    <property type="entry name" value="all-alpha NTP pyrophosphatases"/>
    <property type="match status" value="1"/>
</dbReference>
<evidence type="ECO:0000313" key="2">
    <source>
        <dbReference type="EMBL" id="MBF9071852.1"/>
    </source>
</evidence>
<evidence type="ECO:0008006" key="4">
    <source>
        <dbReference type="Google" id="ProtNLM"/>
    </source>
</evidence>
<feature type="region of interest" description="Disordered" evidence="1">
    <location>
        <begin position="1"/>
        <end position="24"/>
    </location>
</feature>
<dbReference type="AlphaFoldDB" id="A0A931FEJ9"/>
<name>A0A931FEJ9_9ACTN</name>
<gene>
    <name evidence="2" type="ORF">I2501_27895</name>
</gene>
<evidence type="ECO:0000313" key="3">
    <source>
        <dbReference type="Proteomes" id="UP000657385"/>
    </source>
</evidence>
<feature type="compositionally biased region" description="Basic and acidic residues" evidence="1">
    <location>
        <begin position="137"/>
        <end position="150"/>
    </location>
</feature>
<sequence length="156" mass="17150">MTEHPTTSRSRAGTQSPVREGSTSDWATMQASAIMVRQLYDQLNQQRLRRSWDLGDFALGFVGDVGDLAKLLMAHQGQRTDLVVDEEKIVHELSDCLFSLIVIAHETGIPLGDRFTADMTALSTRVRDMLATGNSDPDTHTRPGVEKPDPAPDTST</sequence>
<dbReference type="Proteomes" id="UP000657385">
    <property type="component" value="Unassembled WGS sequence"/>
</dbReference>
<keyword evidence="3" id="KW-1185">Reference proteome</keyword>
<organism evidence="2 3">
    <name type="scientific">Streptacidiphilus fuscans</name>
    <dbReference type="NCBI Taxonomy" id="2789292"/>
    <lineage>
        <taxon>Bacteria</taxon>
        <taxon>Bacillati</taxon>
        <taxon>Actinomycetota</taxon>
        <taxon>Actinomycetes</taxon>
        <taxon>Kitasatosporales</taxon>
        <taxon>Streptomycetaceae</taxon>
        <taxon>Streptacidiphilus</taxon>
    </lineage>
</organism>
<accession>A0A931FEJ9</accession>
<protein>
    <recommendedName>
        <fullName evidence="4">Nucleotide pyrophosphohydrolase</fullName>
    </recommendedName>
</protein>
<comment type="caution">
    <text evidence="2">The sequence shown here is derived from an EMBL/GenBank/DDBJ whole genome shotgun (WGS) entry which is preliminary data.</text>
</comment>
<feature type="region of interest" description="Disordered" evidence="1">
    <location>
        <begin position="130"/>
        <end position="156"/>
    </location>
</feature>
<proteinExistence type="predicted"/>
<dbReference type="EMBL" id="JADPRT010000013">
    <property type="protein sequence ID" value="MBF9071852.1"/>
    <property type="molecule type" value="Genomic_DNA"/>
</dbReference>
<reference evidence="2" key="1">
    <citation type="submission" date="2020-11" db="EMBL/GenBank/DDBJ databases">
        <title>Isolation and identification of active actinomycetes.</title>
        <authorList>
            <person name="Yu B."/>
        </authorList>
    </citation>
    <scope>NUCLEOTIDE SEQUENCE</scope>
    <source>
        <strain evidence="2">NEAU-YB345</strain>
    </source>
</reference>